<dbReference type="PANTHER" id="PTHR38011:SF11">
    <property type="entry name" value="2,5-DIAMINO-6-RIBOSYLAMINO-4(3H)-PYRIMIDINONE 5'-PHOSPHATE REDUCTASE"/>
    <property type="match status" value="1"/>
</dbReference>
<evidence type="ECO:0000313" key="2">
    <source>
        <dbReference type="EMBL" id="MDN7243098.1"/>
    </source>
</evidence>
<dbReference type="Proteomes" id="UP001172055">
    <property type="component" value="Unassembled WGS sequence"/>
</dbReference>
<evidence type="ECO:0000313" key="3">
    <source>
        <dbReference type="Proteomes" id="UP001172055"/>
    </source>
</evidence>
<dbReference type="PANTHER" id="PTHR38011">
    <property type="entry name" value="DIHYDROFOLATE REDUCTASE FAMILY PROTEIN (AFU_ORTHOLOGUE AFUA_8G06820)"/>
    <property type="match status" value="1"/>
</dbReference>
<reference evidence="2 3" key="1">
    <citation type="submission" date="2023-06" db="EMBL/GenBank/DDBJ databases">
        <title>Novel species in genus Planococcus.</title>
        <authorList>
            <person name="Ning S."/>
        </authorList>
    </citation>
    <scope>NUCLEOTIDE SEQUENCE [LARGE SCALE GENOMIC DNA]</scope>
    <source>
        <strain evidence="2 3">N028</strain>
    </source>
</reference>
<keyword evidence="3" id="KW-1185">Reference proteome</keyword>
<dbReference type="RefSeq" id="WP_301724650.1">
    <property type="nucleotide sequence ID" value="NZ_JAUJWV010000003.1"/>
</dbReference>
<dbReference type="InterPro" id="IPR050765">
    <property type="entry name" value="Riboflavin_Biosynth_HTPR"/>
</dbReference>
<comment type="caution">
    <text evidence="2">The sequence shown here is derived from an EMBL/GenBank/DDBJ whole genome shotgun (WGS) entry which is preliminary data.</text>
</comment>
<gene>
    <name evidence="2" type="ORF">QWY14_14945</name>
</gene>
<accession>A0ABT8N5S4</accession>
<name>A0ABT8N5S4_9BACL</name>
<protein>
    <submittedName>
        <fullName evidence="2">Dihydrofolate reductase family protein</fullName>
    </submittedName>
</protein>
<dbReference type="Gene3D" id="3.40.430.10">
    <property type="entry name" value="Dihydrofolate Reductase, subunit A"/>
    <property type="match status" value="1"/>
</dbReference>
<dbReference type="InterPro" id="IPR002734">
    <property type="entry name" value="RibDG_C"/>
</dbReference>
<dbReference type="EMBL" id="JAUJWV010000003">
    <property type="protein sequence ID" value="MDN7243098.1"/>
    <property type="molecule type" value="Genomic_DNA"/>
</dbReference>
<feature type="domain" description="Bacterial bifunctional deaminase-reductase C-terminal" evidence="1">
    <location>
        <begin position="5"/>
        <end position="167"/>
    </location>
</feature>
<dbReference type="SUPFAM" id="SSF53597">
    <property type="entry name" value="Dihydrofolate reductase-like"/>
    <property type="match status" value="1"/>
</dbReference>
<evidence type="ECO:0000259" key="1">
    <source>
        <dbReference type="Pfam" id="PF01872"/>
    </source>
</evidence>
<dbReference type="InterPro" id="IPR024072">
    <property type="entry name" value="DHFR-like_dom_sf"/>
</dbReference>
<dbReference type="Pfam" id="PF01872">
    <property type="entry name" value="RibD_C"/>
    <property type="match status" value="1"/>
</dbReference>
<proteinExistence type="predicted"/>
<organism evidence="2 3">
    <name type="scientific">Planococcus shixiaomingii</name>
    <dbReference type="NCBI Taxonomy" id="3058393"/>
    <lineage>
        <taxon>Bacteria</taxon>
        <taxon>Bacillati</taxon>
        <taxon>Bacillota</taxon>
        <taxon>Bacilli</taxon>
        <taxon>Bacillales</taxon>
        <taxon>Caryophanaceae</taxon>
        <taxon>Planococcus</taxon>
    </lineage>
</organism>
<sequence length="177" mass="20566">MPNQRKIICYIAISLDGYIATKDDSLDWLFKVEGEGDAGYAEFMKNIDTVVMGRRTYDWVMEAEGGKPPYPDKETYVFSTSEHGQKDHVKYTNEEIVPFVERLRKESGKDIWVVGGSKLLHDFLKEKLIDEFIISIAPTLIGTGIPLFQEMDFETEYRLKDVQRWGQFAQLHYELKK</sequence>